<feature type="region of interest" description="Disordered" evidence="1">
    <location>
        <begin position="20"/>
        <end position="52"/>
    </location>
</feature>
<dbReference type="AlphaFoldDB" id="A0AAV7WCJ1"/>
<sequence>MVTSGEQSCSAGEHHCGGIQPCSRQSRVVSSEQGRSTGRTSVAVPIPPKAAPMSERGAGLECCNARNFKEVSVECLDPKIHSPMSLARIPPKPKLGLGMTPKTRHPIKEGLARMALGAASSEESISGVTMPPFTLDIKYLILEGNKAIREKIDRMAIPVVLLLQDIDKRREPVNDLGTRADRADETLGAHTSQLVDNDSHLKIQETKLPDLEYRSRHILVQPEGT</sequence>
<keyword evidence="3" id="KW-1185">Reference proteome</keyword>
<evidence type="ECO:0000313" key="2">
    <source>
        <dbReference type="EMBL" id="KAJ1210595.1"/>
    </source>
</evidence>
<comment type="caution">
    <text evidence="2">The sequence shown here is derived from an EMBL/GenBank/DDBJ whole genome shotgun (WGS) entry which is preliminary data.</text>
</comment>
<dbReference type="EMBL" id="JANPWB010000002">
    <property type="protein sequence ID" value="KAJ1210595.1"/>
    <property type="molecule type" value="Genomic_DNA"/>
</dbReference>
<proteinExistence type="predicted"/>
<protein>
    <submittedName>
        <fullName evidence="2">Uncharacterized protein</fullName>
    </submittedName>
</protein>
<accession>A0AAV7WCJ1</accession>
<gene>
    <name evidence="2" type="ORF">NDU88_005957</name>
</gene>
<organism evidence="2 3">
    <name type="scientific">Pleurodeles waltl</name>
    <name type="common">Iberian ribbed newt</name>
    <dbReference type="NCBI Taxonomy" id="8319"/>
    <lineage>
        <taxon>Eukaryota</taxon>
        <taxon>Metazoa</taxon>
        <taxon>Chordata</taxon>
        <taxon>Craniata</taxon>
        <taxon>Vertebrata</taxon>
        <taxon>Euteleostomi</taxon>
        <taxon>Amphibia</taxon>
        <taxon>Batrachia</taxon>
        <taxon>Caudata</taxon>
        <taxon>Salamandroidea</taxon>
        <taxon>Salamandridae</taxon>
        <taxon>Pleurodelinae</taxon>
        <taxon>Pleurodeles</taxon>
    </lineage>
</organism>
<feature type="compositionally biased region" description="Polar residues" evidence="1">
    <location>
        <begin position="22"/>
        <end position="40"/>
    </location>
</feature>
<evidence type="ECO:0000313" key="3">
    <source>
        <dbReference type="Proteomes" id="UP001066276"/>
    </source>
</evidence>
<evidence type="ECO:0000256" key="1">
    <source>
        <dbReference type="SAM" id="MobiDB-lite"/>
    </source>
</evidence>
<name>A0AAV7WCJ1_PLEWA</name>
<dbReference type="Proteomes" id="UP001066276">
    <property type="component" value="Chromosome 1_2"/>
</dbReference>
<reference evidence="2" key="1">
    <citation type="journal article" date="2022" name="bioRxiv">
        <title>Sequencing and chromosome-scale assembly of the giantPleurodeles waltlgenome.</title>
        <authorList>
            <person name="Brown T."/>
            <person name="Elewa A."/>
            <person name="Iarovenko S."/>
            <person name="Subramanian E."/>
            <person name="Araus A.J."/>
            <person name="Petzold A."/>
            <person name="Susuki M."/>
            <person name="Suzuki K.-i.T."/>
            <person name="Hayashi T."/>
            <person name="Toyoda A."/>
            <person name="Oliveira C."/>
            <person name="Osipova E."/>
            <person name="Leigh N.D."/>
            <person name="Simon A."/>
            <person name="Yun M.H."/>
        </authorList>
    </citation>
    <scope>NUCLEOTIDE SEQUENCE</scope>
    <source>
        <strain evidence="2">20211129_DDA</strain>
        <tissue evidence="2">Liver</tissue>
    </source>
</reference>